<keyword evidence="4" id="KW-0813">Transport</keyword>
<evidence type="ECO:0000313" key="16">
    <source>
        <dbReference type="EMBL" id="TWI02812.1"/>
    </source>
</evidence>
<keyword evidence="16" id="KW-0966">Cell projection</keyword>
<dbReference type="Pfam" id="PF00448">
    <property type="entry name" value="SRP54"/>
    <property type="match status" value="1"/>
</dbReference>
<proteinExistence type="inferred from homology"/>
<evidence type="ECO:0000313" key="17">
    <source>
        <dbReference type="Proteomes" id="UP000315167"/>
    </source>
</evidence>
<dbReference type="SMART" id="SM00382">
    <property type="entry name" value="AAA"/>
    <property type="match status" value="1"/>
</dbReference>
<dbReference type="RefSeq" id="WP_144899402.1">
    <property type="nucleotide sequence ID" value="NZ_VLKN01000004.1"/>
</dbReference>
<evidence type="ECO:0000256" key="4">
    <source>
        <dbReference type="ARBA" id="ARBA00022448"/>
    </source>
</evidence>
<evidence type="ECO:0000256" key="8">
    <source>
        <dbReference type="ARBA" id="ARBA00022927"/>
    </source>
</evidence>
<dbReference type="PANTHER" id="PTHR43134:SF3">
    <property type="entry name" value="FLAGELLAR BIOSYNTHESIS PROTEIN FLHF"/>
    <property type="match status" value="1"/>
</dbReference>
<keyword evidence="16" id="KW-0282">Flagellum</keyword>
<comment type="caution">
    <text evidence="16">The sequence shown here is derived from an EMBL/GenBank/DDBJ whole genome shotgun (WGS) entry which is preliminary data.</text>
</comment>
<comment type="similarity">
    <text evidence="2">Belongs to the GTP-binding SRP family.</text>
</comment>
<reference evidence="16 17" key="1">
    <citation type="journal article" date="2015" name="Stand. Genomic Sci.">
        <title>Genomic Encyclopedia of Bacterial and Archaeal Type Strains, Phase III: the genomes of soil and plant-associated and newly described type strains.</title>
        <authorList>
            <person name="Whitman W.B."/>
            <person name="Woyke T."/>
            <person name="Klenk H.P."/>
            <person name="Zhou Y."/>
            <person name="Lilburn T.G."/>
            <person name="Beck B.J."/>
            <person name="De Vos P."/>
            <person name="Vandamme P."/>
            <person name="Eisen J.A."/>
            <person name="Garrity G."/>
            <person name="Hugenholtz P."/>
            <person name="Kyrpides N.C."/>
        </authorList>
    </citation>
    <scope>NUCLEOTIDE SEQUENCE [LARGE SCALE GENOMIC DNA]</scope>
    <source>
        <strain evidence="16 17">CGMCC 1.10821</strain>
    </source>
</reference>
<keyword evidence="7" id="KW-1005">Bacterial flagellum biogenesis</keyword>
<dbReference type="Proteomes" id="UP000315167">
    <property type="component" value="Unassembled WGS sequence"/>
</dbReference>
<dbReference type="GO" id="GO:0006614">
    <property type="term" value="P:SRP-dependent cotranslational protein targeting to membrane"/>
    <property type="evidence" value="ECO:0007669"/>
    <property type="project" value="UniProtKB-UniRule"/>
</dbReference>
<dbReference type="InterPro" id="IPR047040">
    <property type="entry name" value="FlhF__GTPase_dom"/>
</dbReference>
<evidence type="ECO:0000256" key="6">
    <source>
        <dbReference type="ARBA" id="ARBA00022741"/>
    </source>
</evidence>
<dbReference type="EMBL" id="VLKN01000004">
    <property type="protein sequence ID" value="TWI02812.1"/>
    <property type="molecule type" value="Genomic_DNA"/>
</dbReference>
<feature type="domain" description="AAA+ ATPase" evidence="14">
    <location>
        <begin position="287"/>
        <end position="485"/>
    </location>
</feature>
<dbReference type="PANTHER" id="PTHR43134">
    <property type="entry name" value="SIGNAL RECOGNITION PARTICLE RECEPTOR SUBUNIT ALPHA"/>
    <property type="match status" value="1"/>
</dbReference>
<organism evidence="16 17">
    <name type="scientific">Luteimonas cucumeris</name>
    <dbReference type="NCBI Taxonomy" id="985012"/>
    <lineage>
        <taxon>Bacteria</taxon>
        <taxon>Pseudomonadati</taxon>
        <taxon>Pseudomonadota</taxon>
        <taxon>Gammaproteobacteria</taxon>
        <taxon>Lysobacterales</taxon>
        <taxon>Lysobacteraceae</taxon>
        <taxon>Luteimonas</taxon>
    </lineage>
</organism>
<dbReference type="NCBIfam" id="TIGR03499">
    <property type="entry name" value="FlhF"/>
    <property type="match status" value="1"/>
</dbReference>
<dbReference type="GO" id="GO:0015031">
    <property type="term" value="P:protein transport"/>
    <property type="evidence" value="ECO:0007669"/>
    <property type="project" value="UniProtKB-KW"/>
</dbReference>
<evidence type="ECO:0000256" key="5">
    <source>
        <dbReference type="ARBA" id="ARBA00022475"/>
    </source>
</evidence>
<dbReference type="GO" id="GO:0005886">
    <property type="term" value="C:plasma membrane"/>
    <property type="evidence" value="ECO:0007669"/>
    <property type="project" value="UniProtKB-SubCell"/>
</dbReference>
<dbReference type="SUPFAM" id="SSF52540">
    <property type="entry name" value="P-loop containing nucleoside triphosphate hydrolases"/>
    <property type="match status" value="1"/>
</dbReference>
<comment type="function">
    <text evidence="12">Necessary for flagellar biosynthesis. May be involved in translocation of the flagellum.</text>
</comment>
<dbReference type="FunFam" id="3.40.50.300:FF:000695">
    <property type="entry name" value="Flagellar biosynthesis regulator FlhF"/>
    <property type="match status" value="1"/>
</dbReference>
<dbReference type="SMART" id="SM00962">
    <property type="entry name" value="SRP54"/>
    <property type="match status" value="1"/>
</dbReference>
<keyword evidence="10" id="KW-0472">Membrane</keyword>
<dbReference type="Gene3D" id="3.40.50.300">
    <property type="entry name" value="P-loop containing nucleotide triphosphate hydrolases"/>
    <property type="match status" value="1"/>
</dbReference>
<evidence type="ECO:0000256" key="7">
    <source>
        <dbReference type="ARBA" id="ARBA00022795"/>
    </source>
</evidence>
<keyword evidence="9" id="KW-0342">GTP-binding</keyword>
<dbReference type="GO" id="GO:0044781">
    <property type="term" value="P:bacterial-type flagellum organization"/>
    <property type="evidence" value="ECO:0007669"/>
    <property type="project" value="UniProtKB-UniRule"/>
</dbReference>
<dbReference type="OrthoDB" id="9778554at2"/>
<name>A0A562L572_9GAMM</name>
<dbReference type="GO" id="GO:0005047">
    <property type="term" value="F:signal recognition particle binding"/>
    <property type="evidence" value="ECO:0007669"/>
    <property type="project" value="TreeGrafter"/>
</dbReference>
<protein>
    <recommendedName>
        <fullName evidence="3 13">Flagellar biosynthesis protein FlhF</fullName>
    </recommendedName>
</protein>
<gene>
    <name evidence="16" type="ORF">IP90_01910</name>
</gene>
<keyword evidence="6" id="KW-0547">Nucleotide-binding</keyword>
<feature type="domain" description="SRP54-type proteins GTP-binding" evidence="15">
    <location>
        <begin position="288"/>
        <end position="479"/>
    </location>
</feature>
<keyword evidence="16" id="KW-0969">Cilium</keyword>
<dbReference type="GO" id="GO:0005525">
    <property type="term" value="F:GTP binding"/>
    <property type="evidence" value="ECO:0007669"/>
    <property type="project" value="UniProtKB-UniRule"/>
</dbReference>
<dbReference type="CDD" id="cd17873">
    <property type="entry name" value="FlhF"/>
    <property type="match status" value="1"/>
</dbReference>
<dbReference type="InterPro" id="IPR003593">
    <property type="entry name" value="AAA+_ATPase"/>
</dbReference>
<evidence type="ECO:0000256" key="12">
    <source>
        <dbReference type="ARBA" id="ARBA00025337"/>
    </source>
</evidence>
<keyword evidence="17" id="KW-1185">Reference proteome</keyword>
<keyword evidence="8" id="KW-0653">Protein transport</keyword>
<comment type="subcellular location">
    <subcellularLocation>
        <location evidence="1">Cell membrane</location>
        <topology evidence="1">Peripheral membrane protein</topology>
        <orientation evidence="1">Cytoplasmic side</orientation>
    </subcellularLocation>
</comment>
<evidence type="ECO:0000259" key="14">
    <source>
        <dbReference type="SMART" id="SM00382"/>
    </source>
</evidence>
<evidence type="ECO:0000259" key="15">
    <source>
        <dbReference type="SMART" id="SM00962"/>
    </source>
</evidence>
<evidence type="ECO:0000256" key="13">
    <source>
        <dbReference type="NCBIfam" id="TIGR03499"/>
    </source>
</evidence>
<dbReference type="InterPro" id="IPR027417">
    <property type="entry name" value="P-loop_NTPase"/>
</dbReference>
<dbReference type="GO" id="GO:0003924">
    <property type="term" value="F:GTPase activity"/>
    <property type="evidence" value="ECO:0007669"/>
    <property type="project" value="UniProtKB-UniRule"/>
</dbReference>
<keyword evidence="5" id="KW-1003">Cell membrane</keyword>
<sequence length="496" mass="53388">MKIKRFIAPDMRTAFAMVRQEQGPDAVILSNRVTDDGIEIVAATNYDEALVQRTLEAMRPSTPVAPATASTLAEIAPPLRQATPAVSAAQAATVRAPSPAEAAAAYFHPHAASATPTAAAMTPATETPPSPSFAAQLAATLAPVSAPAQREMEGDELPLLALPRIVPPQPLPPLESAAIEPALTVVADNTVQAREDDQQLVQMRSELASMREMIEREMHRLTDERLRGSPVRMQAMDLMEEYGFDPCITREVALQIPADTELHRGRGLMLGLLSRKLPIIPVDPLQQGGVIALVGPTGAGKTTTIAKLAASFAATHNARDVALVTTDTVRVGGREQLHSYGRQLGIAVHEADSDAGLAQTLQRLRDYKLVLIDTAGLGQRDRNLVGQLNWLRTSGQVHTLLVLPANSHFCDLDEVVRRFGNANPQGVVLTKLDETGRLGSALSVVVNHQLPIAWITDGQHVPRDLHRANSAHLVLRLDQLRRQSEEPCHAEASHVA</sequence>
<evidence type="ECO:0000256" key="10">
    <source>
        <dbReference type="ARBA" id="ARBA00023136"/>
    </source>
</evidence>
<evidence type="ECO:0000256" key="11">
    <source>
        <dbReference type="ARBA" id="ARBA00023225"/>
    </source>
</evidence>
<evidence type="ECO:0000256" key="2">
    <source>
        <dbReference type="ARBA" id="ARBA00008531"/>
    </source>
</evidence>
<evidence type="ECO:0000256" key="3">
    <source>
        <dbReference type="ARBA" id="ARBA00014919"/>
    </source>
</evidence>
<dbReference type="InterPro" id="IPR000897">
    <property type="entry name" value="SRP54_GTPase_dom"/>
</dbReference>
<evidence type="ECO:0000256" key="1">
    <source>
        <dbReference type="ARBA" id="ARBA00004413"/>
    </source>
</evidence>
<evidence type="ECO:0000256" key="9">
    <source>
        <dbReference type="ARBA" id="ARBA00023134"/>
    </source>
</evidence>
<accession>A0A562L572</accession>
<dbReference type="InterPro" id="IPR020006">
    <property type="entry name" value="FlhF"/>
</dbReference>
<dbReference type="AlphaFoldDB" id="A0A562L572"/>
<keyword evidence="11" id="KW-1006">Bacterial flagellum protein export</keyword>